<comment type="caution">
    <text evidence="1">The sequence shown here is derived from an EMBL/GenBank/DDBJ whole genome shotgun (WGS) entry which is preliminary data.</text>
</comment>
<organism evidence="1">
    <name type="scientific">marine sediment metagenome</name>
    <dbReference type="NCBI Taxonomy" id="412755"/>
    <lineage>
        <taxon>unclassified sequences</taxon>
        <taxon>metagenomes</taxon>
        <taxon>ecological metagenomes</taxon>
    </lineage>
</organism>
<gene>
    <name evidence="1" type="ORF">S06H3_61568</name>
</gene>
<evidence type="ECO:0000313" key="1">
    <source>
        <dbReference type="EMBL" id="GAI53653.1"/>
    </source>
</evidence>
<accession>X1PCS1</accession>
<proteinExistence type="predicted"/>
<feature type="non-terminal residue" evidence="1">
    <location>
        <position position="1"/>
    </location>
</feature>
<dbReference type="EMBL" id="BARV01040400">
    <property type="protein sequence ID" value="GAI53653.1"/>
    <property type="molecule type" value="Genomic_DNA"/>
</dbReference>
<name>X1PCS1_9ZZZZ</name>
<dbReference type="AlphaFoldDB" id="X1PCS1"/>
<protein>
    <submittedName>
        <fullName evidence="1">Uncharacterized protein</fullName>
    </submittedName>
</protein>
<sequence>ERYSLFSALMMRLKMPKFWKKFKLKSGGYKAEDSRCYYQSREDY</sequence>
<reference evidence="1" key="1">
    <citation type="journal article" date="2014" name="Front. Microbiol.">
        <title>High frequency of phylogenetically diverse reductive dehalogenase-homologous genes in deep subseafloor sedimentary metagenomes.</title>
        <authorList>
            <person name="Kawai M."/>
            <person name="Futagami T."/>
            <person name="Toyoda A."/>
            <person name="Takaki Y."/>
            <person name="Nishi S."/>
            <person name="Hori S."/>
            <person name="Arai W."/>
            <person name="Tsubouchi T."/>
            <person name="Morono Y."/>
            <person name="Uchiyama I."/>
            <person name="Ito T."/>
            <person name="Fujiyama A."/>
            <person name="Inagaki F."/>
            <person name="Takami H."/>
        </authorList>
    </citation>
    <scope>NUCLEOTIDE SEQUENCE</scope>
    <source>
        <strain evidence="1">Expedition CK06-06</strain>
    </source>
</reference>